<keyword evidence="3" id="KW-1185">Reference proteome</keyword>
<organism evidence="2 3">
    <name type="scientific">Prevotella corporis</name>
    <dbReference type="NCBI Taxonomy" id="28128"/>
    <lineage>
        <taxon>Bacteria</taxon>
        <taxon>Pseudomonadati</taxon>
        <taxon>Bacteroidota</taxon>
        <taxon>Bacteroidia</taxon>
        <taxon>Bacteroidales</taxon>
        <taxon>Prevotellaceae</taxon>
        <taxon>Prevotella</taxon>
    </lineage>
</organism>
<evidence type="ECO:0008006" key="4">
    <source>
        <dbReference type="Google" id="ProtNLM"/>
    </source>
</evidence>
<evidence type="ECO:0000313" key="3">
    <source>
        <dbReference type="Proteomes" id="UP000070533"/>
    </source>
</evidence>
<dbReference type="Proteomes" id="UP000070533">
    <property type="component" value="Unassembled WGS sequence"/>
</dbReference>
<keyword evidence="1" id="KW-1133">Transmembrane helix</keyword>
<sequence length="566" mass="64719">MIALLINFGSIKQVISSFKIFDFYIFFINFVASLLYNMKRYLFILVLGLLILSSEASPLMPQESDTTKLRVLRNIQYKVEMQGSFSGNKTPLWLNANRYGLSSLEKVNGYIRGTLERPLSTDDGRKWGLGYGVDVAFPVNYTSNVVIQQAYVEGRWWHGSLTIGAKEQPMELKNMSLSTGAQTLGINARPVPQVRIALPEYWTLPFANGWLHLKGHIAYGMMTDDSWQHGFTNKNSKYSDKVLYHSKAGYLKIGNEEVFSPWSVEMGLEMVSLFGGTSYVPDGDGTMRELKGGTGIKDFWNAFIPGGADVEETTYQNVQGDQLGSWLMKIKYTGDSQSFSIYADKFFEDHSSMLQLDYDGYGTGDDWQNKKERKYLIYDLKDWLLGFEYNYYPDHWINDVVFEYVYSKYQSGPIYHDHTKTIADHIGGQDDYYNHYIYTGYQHWGQVMGNPLYRSPIYNTDGKISVNNNRFVAFHLGIGGHPNEFANWRFLATYQKGWGTYSNPFTKMRHNVSLLAETTYNLHSRKHKWMKGINVKGGYGMDFGSILGGINYGFQLTISKVGLFNL</sequence>
<reference evidence="3" key="1">
    <citation type="submission" date="2016-01" db="EMBL/GenBank/DDBJ databases">
        <authorList>
            <person name="Mitreva M."/>
            <person name="Pepin K.H."/>
            <person name="Mihindukulasuriya K.A."/>
            <person name="Fulton R."/>
            <person name="Fronick C."/>
            <person name="O'Laughlin M."/>
            <person name="Miner T."/>
            <person name="Herter B."/>
            <person name="Rosa B.A."/>
            <person name="Cordes M."/>
            <person name="Tomlinson C."/>
            <person name="Wollam A."/>
            <person name="Palsikar V.B."/>
            <person name="Mardis E.R."/>
            <person name="Wilson R.K."/>
        </authorList>
    </citation>
    <scope>NUCLEOTIDE SEQUENCE [LARGE SCALE GENOMIC DNA]</scope>
    <source>
        <strain evidence="3">MJR7716</strain>
    </source>
</reference>
<comment type="caution">
    <text evidence="2">The sequence shown here is derived from an EMBL/GenBank/DDBJ whole genome shotgun (WGS) entry which is preliminary data.</text>
</comment>
<keyword evidence="1" id="KW-0812">Transmembrane</keyword>
<evidence type="ECO:0000256" key="1">
    <source>
        <dbReference type="SAM" id="Phobius"/>
    </source>
</evidence>
<feature type="transmembrane region" description="Helical" evidence="1">
    <location>
        <begin position="41"/>
        <end position="60"/>
    </location>
</feature>
<keyword evidence="1" id="KW-0472">Membrane</keyword>
<name>A0A133QLB7_9BACT</name>
<dbReference type="EMBL" id="LRQG01000016">
    <property type="protein sequence ID" value="KXA43678.1"/>
    <property type="molecule type" value="Genomic_DNA"/>
</dbReference>
<evidence type="ECO:0000313" key="2">
    <source>
        <dbReference type="EMBL" id="KXA43678.1"/>
    </source>
</evidence>
<dbReference type="STRING" id="28128.HMPREF3226_00426"/>
<accession>A0A133QLB7</accession>
<gene>
    <name evidence="2" type="ORF">HMPREF3226_00426</name>
</gene>
<dbReference type="AlphaFoldDB" id="A0A133QLB7"/>
<feature type="transmembrane region" description="Helical" evidence="1">
    <location>
        <begin position="20"/>
        <end position="36"/>
    </location>
</feature>
<dbReference type="PATRIC" id="fig|28128.5.peg.428"/>
<proteinExistence type="predicted"/>
<protein>
    <recommendedName>
        <fullName evidence="4">Capsule assembly protein Wzi</fullName>
    </recommendedName>
</protein>
<dbReference type="eggNOG" id="ENOG502Z7XP">
    <property type="taxonomic scope" value="Bacteria"/>
</dbReference>